<dbReference type="GO" id="GO:0000166">
    <property type="term" value="F:nucleotide binding"/>
    <property type="evidence" value="ECO:0007669"/>
    <property type="project" value="UniProtKB-KW"/>
</dbReference>
<accession>A0A3B9IRX8</accession>
<dbReference type="InterPro" id="IPR006179">
    <property type="entry name" value="5_nucleotidase/apyrase"/>
</dbReference>
<name>A0A3B9IRX8_9PROT</name>
<dbReference type="PANTHER" id="PTHR11575:SF24">
    <property type="entry name" value="5'-NUCLEOTIDASE"/>
    <property type="match status" value="1"/>
</dbReference>
<feature type="chain" id="PRO_5017495342" evidence="2">
    <location>
        <begin position="27"/>
        <end position="510"/>
    </location>
</feature>
<evidence type="ECO:0000259" key="3">
    <source>
        <dbReference type="Pfam" id="PF00149"/>
    </source>
</evidence>
<sequence length="510" mass="54294">MPLTLRRHHLAAVAAAILLAATAVPAAAGTVTLRFVQTNDIDRMDEKDGRGGFARVKAVLDRVRQEGPAFFIHAGDTISPSLLSGLDQGRHIIDILNHMPPDVMVPGNHEFDFGAEVFRARMAEARFDVVASNIHEPDGSQPAHTLPAKIVEQDGIRIGFYGLTTESTRVVARRSAITFGASLDAGRAAARQLREAGADFVVAVAHTPLDIDMRLVRDGGTDLILSGHDEHLLVFHDGRVALAESGSEGDHVVVTRIDIEKTADRLSWRPRFEIVDTGEVAPDPDIAALVARYGQSLGAALDEPVATLATALDSRRATVRGREAAIGNLITDAMRAAVGAEVAMINGGGIRADRIYAPGTRITRRDMLSELPFGNRTLKLEVTGAELHKALENGLSGLDELAGRFPQVSGMTLTVDPAQPPGARLQEVMIGGEQLDPDRLYQLATTDYVAGGGDGYGAFATARTVIGLSDSQLTANQVIDHLARSGEAAPAVEGRIRFVAEQVPRADAGE</sequence>
<keyword evidence="1 2" id="KW-0732">Signal</keyword>
<dbReference type="SUPFAM" id="SSF55816">
    <property type="entry name" value="5'-nucleotidase (syn. UDP-sugar hydrolase), C-terminal domain"/>
    <property type="match status" value="1"/>
</dbReference>
<evidence type="ECO:0000313" key="6">
    <source>
        <dbReference type="Proteomes" id="UP000257706"/>
    </source>
</evidence>
<dbReference type="Pfam" id="PF00149">
    <property type="entry name" value="Metallophos"/>
    <property type="match status" value="1"/>
</dbReference>
<reference evidence="5 6" key="1">
    <citation type="journal article" date="2018" name="Nat. Biotechnol.">
        <title>A standardized bacterial taxonomy based on genome phylogeny substantially revises the tree of life.</title>
        <authorList>
            <person name="Parks D.H."/>
            <person name="Chuvochina M."/>
            <person name="Waite D.W."/>
            <person name="Rinke C."/>
            <person name="Skarshewski A."/>
            <person name="Chaumeil P.A."/>
            <person name="Hugenholtz P."/>
        </authorList>
    </citation>
    <scope>NUCLEOTIDE SEQUENCE [LARGE SCALE GENOMIC DNA]</scope>
    <source>
        <strain evidence="5">UBA8739</strain>
    </source>
</reference>
<evidence type="ECO:0000256" key="1">
    <source>
        <dbReference type="ARBA" id="ARBA00022729"/>
    </source>
</evidence>
<feature type="domain" description="5'-Nucleotidase C-terminal" evidence="4">
    <location>
        <begin position="305"/>
        <end position="460"/>
    </location>
</feature>
<evidence type="ECO:0000313" key="5">
    <source>
        <dbReference type="EMBL" id="HAE50614.1"/>
    </source>
</evidence>
<dbReference type="InterPro" id="IPR008334">
    <property type="entry name" value="5'-Nucleotdase_C"/>
</dbReference>
<dbReference type="Proteomes" id="UP000257706">
    <property type="component" value="Unassembled WGS sequence"/>
</dbReference>
<keyword evidence="2" id="KW-0547">Nucleotide-binding</keyword>
<dbReference type="Gene3D" id="3.60.21.10">
    <property type="match status" value="1"/>
</dbReference>
<gene>
    <name evidence="5" type="ORF">DCK97_24685</name>
</gene>
<dbReference type="PRINTS" id="PR01607">
    <property type="entry name" value="APYRASEFAMLY"/>
</dbReference>
<protein>
    <submittedName>
        <fullName evidence="5">Bifunctional metallophosphatase/5'-nucleotidase</fullName>
    </submittedName>
</protein>
<dbReference type="SUPFAM" id="SSF56300">
    <property type="entry name" value="Metallo-dependent phosphatases"/>
    <property type="match status" value="1"/>
</dbReference>
<evidence type="ECO:0000256" key="2">
    <source>
        <dbReference type="RuleBase" id="RU362119"/>
    </source>
</evidence>
<dbReference type="Gene3D" id="3.90.780.10">
    <property type="entry name" value="5'-Nucleotidase, C-terminal domain"/>
    <property type="match status" value="1"/>
</dbReference>
<keyword evidence="2" id="KW-0378">Hydrolase</keyword>
<feature type="signal peptide" evidence="2">
    <location>
        <begin position="1"/>
        <end position="26"/>
    </location>
</feature>
<organism evidence="5 6">
    <name type="scientific">Tistrella mobilis</name>
    <dbReference type="NCBI Taxonomy" id="171437"/>
    <lineage>
        <taxon>Bacteria</taxon>
        <taxon>Pseudomonadati</taxon>
        <taxon>Pseudomonadota</taxon>
        <taxon>Alphaproteobacteria</taxon>
        <taxon>Geminicoccales</taxon>
        <taxon>Geminicoccaceae</taxon>
        <taxon>Tistrella</taxon>
    </lineage>
</organism>
<dbReference type="InterPro" id="IPR029052">
    <property type="entry name" value="Metallo-depent_PP-like"/>
</dbReference>
<proteinExistence type="inferred from homology"/>
<dbReference type="InterPro" id="IPR036907">
    <property type="entry name" value="5'-Nucleotdase_C_sf"/>
</dbReference>
<feature type="domain" description="Calcineurin-like phosphoesterase" evidence="3">
    <location>
        <begin position="33"/>
        <end position="229"/>
    </location>
</feature>
<dbReference type="GO" id="GO:0009166">
    <property type="term" value="P:nucleotide catabolic process"/>
    <property type="evidence" value="ECO:0007669"/>
    <property type="project" value="InterPro"/>
</dbReference>
<dbReference type="InterPro" id="IPR004843">
    <property type="entry name" value="Calcineurin-like_PHP"/>
</dbReference>
<dbReference type="GO" id="GO:0016787">
    <property type="term" value="F:hydrolase activity"/>
    <property type="evidence" value="ECO:0007669"/>
    <property type="project" value="UniProtKB-KW"/>
</dbReference>
<dbReference type="EMBL" id="DMAI01000399">
    <property type="protein sequence ID" value="HAE50614.1"/>
    <property type="molecule type" value="Genomic_DNA"/>
</dbReference>
<dbReference type="PANTHER" id="PTHR11575">
    <property type="entry name" value="5'-NUCLEOTIDASE-RELATED"/>
    <property type="match status" value="1"/>
</dbReference>
<dbReference type="AlphaFoldDB" id="A0A3B9IRX8"/>
<dbReference type="Pfam" id="PF02872">
    <property type="entry name" value="5_nucleotid_C"/>
    <property type="match status" value="1"/>
</dbReference>
<comment type="similarity">
    <text evidence="2">Belongs to the 5'-nucleotidase family.</text>
</comment>
<comment type="caution">
    <text evidence="5">The sequence shown here is derived from an EMBL/GenBank/DDBJ whole genome shotgun (WGS) entry which is preliminary data.</text>
</comment>
<evidence type="ECO:0000259" key="4">
    <source>
        <dbReference type="Pfam" id="PF02872"/>
    </source>
</evidence>